<reference evidence="1 2" key="1">
    <citation type="submission" date="2023-01" db="EMBL/GenBank/DDBJ databases">
        <authorList>
            <person name="Whitehead M."/>
        </authorList>
    </citation>
    <scope>NUCLEOTIDE SEQUENCE [LARGE SCALE GENOMIC DNA]</scope>
</reference>
<organism evidence="1 2">
    <name type="scientific">Macrosiphum euphorbiae</name>
    <name type="common">potato aphid</name>
    <dbReference type="NCBI Taxonomy" id="13131"/>
    <lineage>
        <taxon>Eukaryota</taxon>
        <taxon>Metazoa</taxon>
        <taxon>Ecdysozoa</taxon>
        <taxon>Arthropoda</taxon>
        <taxon>Hexapoda</taxon>
        <taxon>Insecta</taxon>
        <taxon>Pterygota</taxon>
        <taxon>Neoptera</taxon>
        <taxon>Paraneoptera</taxon>
        <taxon>Hemiptera</taxon>
        <taxon>Sternorrhyncha</taxon>
        <taxon>Aphidomorpha</taxon>
        <taxon>Aphidoidea</taxon>
        <taxon>Aphididae</taxon>
        <taxon>Macrosiphini</taxon>
        <taxon>Macrosiphum</taxon>
    </lineage>
</organism>
<accession>A0AAV0XVV5</accession>
<dbReference type="EMBL" id="CARXXK010001060">
    <property type="protein sequence ID" value="CAI6372675.1"/>
    <property type="molecule type" value="Genomic_DNA"/>
</dbReference>
<protein>
    <submittedName>
        <fullName evidence="1">Uncharacterized protein</fullName>
    </submittedName>
</protein>
<gene>
    <name evidence="1" type="ORF">MEUPH1_LOCUS26517</name>
</gene>
<sequence length="98" mass="11514">MDILKNLTVLIYFLERLVEESKHVIENVLFFNNKKLPCVIKLICADAPAKSFILNVKGYTGYSSCTKCWDEGEYYERRICFSDKAGKDRTDHDFFFKE</sequence>
<proteinExistence type="predicted"/>
<dbReference type="Proteomes" id="UP001160148">
    <property type="component" value="Unassembled WGS sequence"/>
</dbReference>
<comment type="caution">
    <text evidence="1">The sequence shown here is derived from an EMBL/GenBank/DDBJ whole genome shotgun (WGS) entry which is preliminary data.</text>
</comment>
<name>A0AAV0XVV5_9HEMI</name>
<evidence type="ECO:0000313" key="2">
    <source>
        <dbReference type="Proteomes" id="UP001160148"/>
    </source>
</evidence>
<dbReference type="AlphaFoldDB" id="A0AAV0XVV5"/>
<evidence type="ECO:0000313" key="1">
    <source>
        <dbReference type="EMBL" id="CAI6372675.1"/>
    </source>
</evidence>
<keyword evidence="2" id="KW-1185">Reference proteome</keyword>